<dbReference type="Proteomes" id="UP000019486">
    <property type="component" value="Unassembled WGS sequence"/>
</dbReference>
<comment type="caution">
    <text evidence="1">The sequence shown here is derived from an EMBL/GenBank/DDBJ whole genome shotgun (WGS) entry which is preliminary data.</text>
</comment>
<dbReference type="EMBL" id="AVFL01000010">
    <property type="protein sequence ID" value="EWY39904.1"/>
    <property type="molecule type" value="Genomic_DNA"/>
</dbReference>
<dbReference type="AlphaFoldDB" id="W9H1F8"/>
<proteinExistence type="predicted"/>
<reference evidence="1 2" key="1">
    <citation type="submission" date="2013-08" db="EMBL/GenBank/DDBJ databases">
        <title>The genome sequence of Skermanella stibiiresistens.</title>
        <authorList>
            <person name="Zhu W."/>
            <person name="Wang G."/>
        </authorList>
    </citation>
    <scope>NUCLEOTIDE SEQUENCE [LARGE SCALE GENOMIC DNA]</scope>
    <source>
        <strain evidence="1 2">SB22</strain>
    </source>
</reference>
<sequence>MDMKLMTETPYQDAAKTTPASGVVVVLRFEGPSFVNHELSLRYLRELEQFGEALGELASYLWLKDNPDRRKRPKGLLSAMDLKLGRITRNCVTVELTSPCQAGQMPLPLIGDEMRKAAIRTCEIFNALDTSVERLPDASFDALTKFAHFGTRFDHGDTVTVQVKGDTSARYDGAKRLRLERALREIEVEDFEVLASIPDFEGSKGYFGFETVDGRVTRAPLPSHGDAAAILARVLSKPDEFCARIFGKAEVSRVTGKIIKILSIGKVVECPASHLSGDPEEPPIWGTLPIPGEGVDAKIDKALVNLIMSYEEQLYRDAM</sequence>
<name>W9H1F8_9PROT</name>
<accession>W9H1F8</accession>
<organism evidence="1 2">
    <name type="scientific">Skermanella stibiiresistens SB22</name>
    <dbReference type="NCBI Taxonomy" id="1385369"/>
    <lineage>
        <taxon>Bacteria</taxon>
        <taxon>Pseudomonadati</taxon>
        <taxon>Pseudomonadota</taxon>
        <taxon>Alphaproteobacteria</taxon>
        <taxon>Rhodospirillales</taxon>
        <taxon>Azospirillaceae</taxon>
        <taxon>Skermanella</taxon>
    </lineage>
</organism>
<gene>
    <name evidence="1" type="ORF">N825_04475</name>
</gene>
<keyword evidence="2" id="KW-1185">Reference proteome</keyword>
<protein>
    <submittedName>
        <fullName evidence="1">Uncharacterized protein</fullName>
    </submittedName>
</protein>
<dbReference type="STRING" id="1385369.N825_04475"/>
<evidence type="ECO:0000313" key="2">
    <source>
        <dbReference type="Proteomes" id="UP000019486"/>
    </source>
</evidence>
<evidence type="ECO:0000313" key="1">
    <source>
        <dbReference type="EMBL" id="EWY39904.1"/>
    </source>
</evidence>